<keyword evidence="4 11" id="KW-0812">Transmembrane</keyword>
<feature type="domain" description="Inward rectifier potassium channel C-terminal" evidence="13">
    <location>
        <begin position="132"/>
        <end position="283"/>
    </location>
</feature>
<dbReference type="Gene3D" id="1.10.287.70">
    <property type="match status" value="1"/>
</dbReference>
<evidence type="ECO:0000256" key="1">
    <source>
        <dbReference type="ARBA" id="ARBA00004141"/>
    </source>
</evidence>
<feature type="transmembrane region" description="Helical" evidence="11">
    <location>
        <begin position="73"/>
        <end position="92"/>
    </location>
</feature>
<evidence type="ECO:0000256" key="4">
    <source>
        <dbReference type="ARBA" id="ARBA00022692"/>
    </source>
</evidence>
<keyword evidence="3" id="KW-0633">Potassium transport</keyword>
<evidence type="ECO:0000313" key="15">
    <source>
        <dbReference type="Proteomes" id="UP001379533"/>
    </source>
</evidence>
<evidence type="ECO:0000256" key="6">
    <source>
        <dbReference type="ARBA" id="ARBA00022958"/>
    </source>
</evidence>
<keyword evidence="10" id="KW-0407">Ion channel</keyword>
<evidence type="ECO:0000259" key="12">
    <source>
        <dbReference type="Pfam" id="PF07885"/>
    </source>
</evidence>
<dbReference type="PANTHER" id="PTHR11767">
    <property type="entry name" value="INWARD RECTIFIER POTASSIUM CHANNEL"/>
    <property type="match status" value="1"/>
</dbReference>
<sequence>MPWLRRKPLRTDNDIRVENAPRAVAQDLYHAMMAAPWWVALLTIVGMFLALNALFALCYMATHGVANAREGSFVDAFFFSVQTMGTIGYGAMYPVSAIANVLVVAEAVVSLVVTAMATGIVFAKFSQSQSRIFFSNEVAIAPMNGIPTLMFRAGNARNNQIVEATLRVVLVRTERTSEGVTFYRMYDLPLVRERTPALYRSWTAMHSIVPGSMLYGETPASLKASETELMVTLIGTDDTSLQSVHARHRYTDDRIVWGARHADVLREEASGELVLDLSKFHTLLPTEPTEEFPYPIRTT</sequence>
<dbReference type="PRINTS" id="PR01320">
    <property type="entry name" value="KIRCHANNEL"/>
</dbReference>
<keyword evidence="9 11" id="KW-0472">Membrane</keyword>
<keyword evidence="15" id="KW-1185">Reference proteome</keyword>
<feature type="transmembrane region" description="Helical" evidence="11">
    <location>
        <begin position="98"/>
        <end position="123"/>
    </location>
</feature>
<organism evidence="14 15">
    <name type="scientific">Pendulispora brunnea</name>
    <dbReference type="NCBI Taxonomy" id="2905690"/>
    <lineage>
        <taxon>Bacteria</taxon>
        <taxon>Pseudomonadati</taxon>
        <taxon>Myxococcota</taxon>
        <taxon>Myxococcia</taxon>
        <taxon>Myxococcales</taxon>
        <taxon>Sorangiineae</taxon>
        <taxon>Pendulisporaceae</taxon>
        <taxon>Pendulispora</taxon>
    </lineage>
</organism>
<dbReference type="InterPro" id="IPR016449">
    <property type="entry name" value="K_chnl_inward-rec_Kir"/>
</dbReference>
<evidence type="ECO:0000256" key="3">
    <source>
        <dbReference type="ARBA" id="ARBA00022538"/>
    </source>
</evidence>
<reference evidence="14 15" key="1">
    <citation type="submission" date="2021-12" db="EMBL/GenBank/DDBJ databases">
        <title>Discovery of the Pendulisporaceae a myxobacterial family with distinct sporulation behavior and unique specialized metabolism.</title>
        <authorList>
            <person name="Garcia R."/>
            <person name="Popoff A."/>
            <person name="Bader C.D."/>
            <person name="Loehr J."/>
            <person name="Walesch S."/>
            <person name="Walt C."/>
            <person name="Boldt J."/>
            <person name="Bunk B."/>
            <person name="Haeckl F.J.F.P.J."/>
            <person name="Gunesch A.P."/>
            <person name="Birkelbach J."/>
            <person name="Nuebel U."/>
            <person name="Pietschmann T."/>
            <person name="Bach T."/>
            <person name="Mueller R."/>
        </authorList>
    </citation>
    <scope>NUCLEOTIDE SEQUENCE [LARGE SCALE GENOMIC DNA]</scope>
    <source>
        <strain evidence="14 15">MSr12523</strain>
    </source>
</reference>
<evidence type="ECO:0000256" key="11">
    <source>
        <dbReference type="SAM" id="Phobius"/>
    </source>
</evidence>
<keyword evidence="7 11" id="KW-1133">Transmembrane helix</keyword>
<evidence type="ECO:0000259" key="13">
    <source>
        <dbReference type="Pfam" id="PF17655"/>
    </source>
</evidence>
<dbReference type="EMBL" id="CP089982">
    <property type="protein sequence ID" value="WXA95818.1"/>
    <property type="molecule type" value="Genomic_DNA"/>
</dbReference>
<protein>
    <submittedName>
        <fullName evidence="14">Ion channel</fullName>
    </submittedName>
</protein>
<dbReference type="Gene3D" id="2.60.40.1400">
    <property type="entry name" value="G protein-activated inward rectifier potassium channel 1"/>
    <property type="match status" value="1"/>
</dbReference>
<name>A0ABZ2KAW1_9BACT</name>
<comment type="subcellular location">
    <subcellularLocation>
        <location evidence="1">Membrane</location>
        <topology evidence="1">Multi-pass membrane protein</topology>
    </subcellularLocation>
</comment>
<keyword evidence="6" id="KW-0630">Potassium</keyword>
<dbReference type="InterPro" id="IPR013518">
    <property type="entry name" value="K_chnl_inward-rec_Kir_cyto"/>
</dbReference>
<keyword evidence="2" id="KW-0813">Transport</keyword>
<dbReference type="InterPro" id="IPR014756">
    <property type="entry name" value="Ig_E-set"/>
</dbReference>
<dbReference type="InterPro" id="IPR013099">
    <property type="entry name" value="K_chnl_dom"/>
</dbReference>
<keyword evidence="8" id="KW-0406">Ion transport</keyword>
<evidence type="ECO:0000256" key="7">
    <source>
        <dbReference type="ARBA" id="ARBA00022989"/>
    </source>
</evidence>
<dbReference type="Pfam" id="PF07885">
    <property type="entry name" value="Ion_trans_2"/>
    <property type="match status" value="1"/>
</dbReference>
<dbReference type="Pfam" id="PF17655">
    <property type="entry name" value="IRK_C"/>
    <property type="match status" value="1"/>
</dbReference>
<evidence type="ECO:0000256" key="10">
    <source>
        <dbReference type="ARBA" id="ARBA00023303"/>
    </source>
</evidence>
<dbReference type="InterPro" id="IPR041647">
    <property type="entry name" value="IRK_C"/>
</dbReference>
<proteinExistence type="predicted"/>
<evidence type="ECO:0000313" key="14">
    <source>
        <dbReference type="EMBL" id="WXA95818.1"/>
    </source>
</evidence>
<dbReference type="SUPFAM" id="SSF81296">
    <property type="entry name" value="E set domains"/>
    <property type="match status" value="1"/>
</dbReference>
<evidence type="ECO:0000256" key="8">
    <source>
        <dbReference type="ARBA" id="ARBA00023065"/>
    </source>
</evidence>
<dbReference type="RefSeq" id="WP_394846428.1">
    <property type="nucleotide sequence ID" value="NZ_CP089982.1"/>
</dbReference>
<evidence type="ECO:0000256" key="2">
    <source>
        <dbReference type="ARBA" id="ARBA00022448"/>
    </source>
</evidence>
<keyword evidence="5" id="KW-0851">Voltage-gated channel</keyword>
<evidence type="ECO:0000256" key="5">
    <source>
        <dbReference type="ARBA" id="ARBA00022882"/>
    </source>
</evidence>
<dbReference type="Proteomes" id="UP001379533">
    <property type="component" value="Chromosome"/>
</dbReference>
<accession>A0ABZ2KAW1</accession>
<feature type="transmembrane region" description="Helical" evidence="11">
    <location>
        <begin position="37"/>
        <end position="61"/>
    </location>
</feature>
<gene>
    <name evidence="14" type="ORF">LZC95_03055</name>
</gene>
<evidence type="ECO:0000256" key="9">
    <source>
        <dbReference type="ARBA" id="ARBA00023136"/>
    </source>
</evidence>
<dbReference type="PANTHER" id="PTHR11767:SF102">
    <property type="entry name" value="INWARDLY RECTIFYING POTASSIUM CHANNEL 1, ISOFORM F"/>
    <property type="match status" value="1"/>
</dbReference>
<feature type="domain" description="Potassium channel" evidence="12">
    <location>
        <begin position="51"/>
        <end position="125"/>
    </location>
</feature>
<dbReference type="SUPFAM" id="SSF81324">
    <property type="entry name" value="Voltage-gated potassium channels"/>
    <property type="match status" value="1"/>
</dbReference>